<gene>
    <name evidence="2" type="ORF">GCM10010430_16010</name>
</gene>
<protein>
    <recommendedName>
        <fullName evidence="4">Polysaccharide chain length determinant N-terminal domain-containing protein</fullName>
    </recommendedName>
</protein>
<proteinExistence type="predicted"/>
<comment type="caution">
    <text evidence="2">The sequence shown here is derived from an EMBL/GenBank/DDBJ whole genome shotgun (WGS) entry which is preliminary data.</text>
</comment>
<accession>A0ABP5QIH6</accession>
<evidence type="ECO:0000313" key="2">
    <source>
        <dbReference type="EMBL" id="GAA2236000.1"/>
    </source>
</evidence>
<evidence type="ECO:0000256" key="1">
    <source>
        <dbReference type="SAM" id="Phobius"/>
    </source>
</evidence>
<dbReference type="EMBL" id="BAAATR010000005">
    <property type="protein sequence ID" value="GAA2236000.1"/>
    <property type="molecule type" value="Genomic_DNA"/>
</dbReference>
<keyword evidence="1" id="KW-1133">Transmembrane helix</keyword>
<evidence type="ECO:0000313" key="3">
    <source>
        <dbReference type="Proteomes" id="UP001500305"/>
    </source>
</evidence>
<name>A0ABP5QIH6_9ACTN</name>
<reference evidence="3" key="1">
    <citation type="journal article" date="2019" name="Int. J. Syst. Evol. Microbiol.">
        <title>The Global Catalogue of Microorganisms (GCM) 10K type strain sequencing project: providing services to taxonomists for standard genome sequencing and annotation.</title>
        <authorList>
            <consortium name="The Broad Institute Genomics Platform"/>
            <consortium name="The Broad Institute Genome Sequencing Center for Infectious Disease"/>
            <person name="Wu L."/>
            <person name="Ma J."/>
        </authorList>
    </citation>
    <scope>NUCLEOTIDE SEQUENCE [LARGE SCALE GENOMIC DNA]</scope>
    <source>
        <strain evidence="3">JCM 7356</strain>
    </source>
</reference>
<keyword evidence="1" id="KW-0812">Transmembrane</keyword>
<feature type="transmembrane region" description="Helical" evidence="1">
    <location>
        <begin position="171"/>
        <end position="190"/>
    </location>
</feature>
<organism evidence="2 3">
    <name type="scientific">Kitasatospora cystarginea</name>
    <dbReference type="NCBI Taxonomy" id="58350"/>
    <lineage>
        <taxon>Bacteria</taxon>
        <taxon>Bacillati</taxon>
        <taxon>Actinomycetota</taxon>
        <taxon>Actinomycetes</taxon>
        <taxon>Kitasatosporales</taxon>
        <taxon>Streptomycetaceae</taxon>
        <taxon>Kitasatospora</taxon>
    </lineage>
</organism>
<keyword evidence="1" id="KW-0472">Membrane</keyword>
<evidence type="ECO:0008006" key="4">
    <source>
        <dbReference type="Google" id="ProtNLM"/>
    </source>
</evidence>
<keyword evidence="3" id="KW-1185">Reference proteome</keyword>
<dbReference type="Proteomes" id="UP001500305">
    <property type="component" value="Unassembled WGS sequence"/>
</dbReference>
<sequence>MVRALLRRWYVLALAAVLTLAGAVVVAKPPVVYRSAAVVRIKPPETPQDPSGMTDFRPSLAIIGAAVVTVLKSPSGTGELRQAGVSGDFDLAPRNTGTTKTEAYVVPTVEISVKGADPKRADLEVDVIVQYFGTELRRLQDGKNIPEQRYITSDQLVPATALPVLGVKSRGLVGVAALGMLGGVACTLWTDEYLRSRARRRTVLRAA</sequence>